<organism evidence="1 2">
    <name type="scientific">Neofusicoccum parvum</name>
    <dbReference type="NCBI Taxonomy" id="310453"/>
    <lineage>
        <taxon>Eukaryota</taxon>
        <taxon>Fungi</taxon>
        <taxon>Dikarya</taxon>
        <taxon>Ascomycota</taxon>
        <taxon>Pezizomycotina</taxon>
        <taxon>Dothideomycetes</taxon>
        <taxon>Dothideomycetes incertae sedis</taxon>
        <taxon>Botryosphaeriales</taxon>
        <taxon>Botryosphaeriaceae</taxon>
        <taxon>Neofusicoccum</taxon>
    </lineage>
</organism>
<evidence type="ECO:0000313" key="1">
    <source>
        <dbReference type="EMBL" id="GME48755.1"/>
    </source>
</evidence>
<protein>
    <submittedName>
        <fullName evidence="1">Nadh-ubiquinone oxidoreductase kDa mitochondrial</fullName>
    </submittedName>
</protein>
<keyword evidence="2" id="KW-1185">Reference proteome</keyword>
<dbReference type="Proteomes" id="UP001165186">
    <property type="component" value="Unassembled WGS sequence"/>
</dbReference>
<evidence type="ECO:0000313" key="2">
    <source>
        <dbReference type="Proteomes" id="UP001165186"/>
    </source>
</evidence>
<sequence>MPPSSLAAAAAKYQCSECRNSYSRSAHLRRHQATHAGQLASSCPFCNRCFARSDVARRHTKTCARKENQPVPPEKRRGKTRQACDNCARSKIACDRAFKCANCRKHALNCSYARLDNAVPTSAPAALPSASPELTENGPAPGKIPVSFLVSFTDPGVEGSSELLAAQSMSENHNSHNAISYTSLQNYLDSAGYEESSFDAFSCGDSDLLPGIFPHLLSGDAGYTIAEHEPTDSPVLTTLHSRGEELVDLLASLHAALEREDPENAPFFDLGLARSVFTGKNIYDFIWAFFDRLHRHIPILHRPSFDPQTVALPLFLAVVVVGSAFTAPVDAAISTRQFLWLAEEFVFRAPQFQRLAQGSPTEKEDPKDLLEHVQAALLIVGSQLSMNNRRTRRRVRTQRHPSLVAAARVLFVAKSKSKRSHHSPLASEWNEFISSEMCIRLAAITFLTDAQLTVHFNSPPAISISELTCRLPCRDDLFEAETLEAFHHLRQSTDADSLQSPYSLAEFMVLLMQDRWPGPFDPTLRSTTIRHLMMAVGALNTTIHTLRAASLLAFNQPRLSRALARWKSLWEGVVAHTPPQELSGVGFMRHADEFWWFATGVMRICADGRENRYRFLADMTPRDDLEDCNGLVRGLKDGG</sequence>
<comment type="caution">
    <text evidence="1">The sequence shown here is derived from an EMBL/GenBank/DDBJ whole genome shotgun (WGS) entry which is preliminary data.</text>
</comment>
<proteinExistence type="predicted"/>
<name>A0ACB5SMP0_9PEZI</name>
<dbReference type="EMBL" id="BSXG01000145">
    <property type="protein sequence ID" value="GME48755.1"/>
    <property type="molecule type" value="Genomic_DNA"/>
</dbReference>
<gene>
    <name evidence="1" type="primary">g417</name>
    <name evidence="1" type="ORF">NpPPO83_00000417</name>
</gene>
<reference evidence="1" key="1">
    <citation type="submission" date="2024-09" db="EMBL/GenBank/DDBJ databases">
        <title>Draft Genome Sequences of Neofusicoccum parvum.</title>
        <authorList>
            <person name="Ashida A."/>
            <person name="Camagna M."/>
            <person name="Tanaka A."/>
            <person name="Takemoto D."/>
        </authorList>
    </citation>
    <scope>NUCLEOTIDE SEQUENCE</scope>
    <source>
        <strain evidence="1">PPO83</strain>
    </source>
</reference>
<accession>A0ACB5SMP0</accession>